<organism evidence="2">
    <name type="scientific">Oryza brachyantha</name>
    <name type="common">malo sina</name>
    <dbReference type="NCBI Taxonomy" id="4533"/>
    <lineage>
        <taxon>Eukaryota</taxon>
        <taxon>Viridiplantae</taxon>
        <taxon>Streptophyta</taxon>
        <taxon>Embryophyta</taxon>
        <taxon>Tracheophyta</taxon>
        <taxon>Spermatophyta</taxon>
        <taxon>Magnoliopsida</taxon>
        <taxon>Liliopsida</taxon>
        <taxon>Poales</taxon>
        <taxon>Poaceae</taxon>
        <taxon>BOP clade</taxon>
        <taxon>Oryzoideae</taxon>
        <taxon>Oryzeae</taxon>
        <taxon>Oryzinae</taxon>
        <taxon>Oryza</taxon>
    </lineage>
</organism>
<feature type="region of interest" description="Disordered" evidence="1">
    <location>
        <begin position="1"/>
        <end position="79"/>
    </location>
</feature>
<proteinExistence type="predicted"/>
<dbReference type="HOGENOM" id="CLU_2021196_0_0_1"/>
<dbReference type="EnsemblPlants" id="OB04G15470.1">
    <property type="protein sequence ID" value="OB04G15470.1"/>
    <property type="gene ID" value="OB04G15470"/>
</dbReference>
<feature type="compositionally biased region" description="Basic residues" evidence="1">
    <location>
        <begin position="1"/>
        <end position="10"/>
    </location>
</feature>
<sequence>LLRAPRHGCRPTRLPPRDQPSYNLTPQPSASPILAAKNNKQTNKKHKIQLESQTMIRATNPPTKSRTPRIQKSQRELSSGFLRLSTRSIIKKKVPTFCSRFRLQKAKEQQPDRSTEQRGRHSN</sequence>
<evidence type="ECO:0000313" key="2">
    <source>
        <dbReference type="EnsemblPlants" id="OB04G15470.1"/>
    </source>
</evidence>
<dbReference type="AlphaFoldDB" id="J3LWM2"/>
<feature type="compositionally biased region" description="Basic and acidic residues" evidence="1">
    <location>
        <begin position="105"/>
        <end position="123"/>
    </location>
</feature>
<evidence type="ECO:0000256" key="1">
    <source>
        <dbReference type="SAM" id="MobiDB-lite"/>
    </source>
</evidence>
<keyword evidence="3" id="KW-1185">Reference proteome</keyword>
<dbReference type="Proteomes" id="UP000006038">
    <property type="component" value="Chromosome 4"/>
</dbReference>
<feature type="region of interest" description="Disordered" evidence="1">
    <location>
        <begin position="101"/>
        <end position="123"/>
    </location>
</feature>
<feature type="compositionally biased region" description="Polar residues" evidence="1">
    <location>
        <begin position="20"/>
        <end position="30"/>
    </location>
</feature>
<name>J3LWM2_ORYBR</name>
<evidence type="ECO:0000313" key="3">
    <source>
        <dbReference type="Proteomes" id="UP000006038"/>
    </source>
</evidence>
<reference evidence="2" key="2">
    <citation type="submission" date="2013-04" db="UniProtKB">
        <authorList>
            <consortium name="EnsemblPlants"/>
        </authorList>
    </citation>
    <scope>IDENTIFICATION</scope>
</reference>
<reference evidence="2" key="1">
    <citation type="journal article" date="2013" name="Nat. Commun.">
        <title>Whole-genome sequencing of Oryza brachyantha reveals mechanisms underlying Oryza genome evolution.</title>
        <authorList>
            <person name="Chen J."/>
            <person name="Huang Q."/>
            <person name="Gao D."/>
            <person name="Wang J."/>
            <person name="Lang Y."/>
            <person name="Liu T."/>
            <person name="Li B."/>
            <person name="Bai Z."/>
            <person name="Luis Goicoechea J."/>
            <person name="Liang C."/>
            <person name="Chen C."/>
            <person name="Zhang W."/>
            <person name="Sun S."/>
            <person name="Liao Y."/>
            <person name="Zhang X."/>
            <person name="Yang L."/>
            <person name="Song C."/>
            <person name="Wang M."/>
            <person name="Shi J."/>
            <person name="Liu G."/>
            <person name="Liu J."/>
            <person name="Zhou H."/>
            <person name="Zhou W."/>
            <person name="Yu Q."/>
            <person name="An N."/>
            <person name="Chen Y."/>
            <person name="Cai Q."/>
            <person name="Wang B."/>
            <person name="Liu B."/>
            <person name="Min J."/>
            <person name="Huang Y."/>
            <person name="Wu H."/>
            <person name="Li Z."/>
            <person name="Zhang Y."/>
            <person name="Yin Y."/>
            <person name="Song W."/>
            <person name="Jiang J."/>
            <person name="Jackson S.A."/>
            <person name="Wing R.A."/>
            <person name="Wang J."/>
            <person name="Chen M."/>
        </authorList>
    </citation>
    <scope>NUCLEOTIDE SEQUENCE [LARGE SCALE GENOMIC DNA]</scope>
    <source>
        <strain evidence="2">cv. IRGC 101232</strain>
    </source>
</reference>
<dbReference type="Gramene" id="OB04G15470.1">
    <property type="protein sequence ID" value="OB04G15470.1"/>
    <property type="gene ID" value="OB04G15470"/>
</dbReference>
<protein>
    <submittedName>
        <fullName evidence="2">Uncharacterized protein</fullName>
    </submittedName>
</protein>
<accession>J3LWM2</accession>
<feature type="compositionally biased region" description="Polar residues" evidence="1">
    <location>
        <begin position="50"/>
        <end position="71"/>
    </location>
</feature>